<dbReference type="GO" id="GO:0003676">
    <property type="term" value="F:nucleic acid binding"/>
    <property type="evidence" value="ECO:0007669"/>
    <property type="project" value="InterPro"/>
</dbReference>
<dbReference type="InterPro" id="IPR012337">
    <property type="entry name" value="RNaseH-like_sf"/>
</dbReference>
<evidence type="ECO:0000313" key="3">
    <source>
        <dbReference type="EMBL" id="EKG09112.1"/>
    </source>
</evidence>
<dbReference type="AlphaFoldDB" id="K2R883"/>
<dbReference type="eggNOG" id="ENOG502SNYY">
    <property type="taxonomic scope" value="Eukaryota"/>
</dbReference>
<dbReference type="Gene3D" id="3.30.420.10">
    <property type="entry name" value="Ribonuclease H-like superfamily/Ribonuclease H"/>
    <property type="match status" value="1"/>
</dbReference>
<evidence type="ECO:0000313" key="4">
    <source>
        <dbReference type="Proteomes" id="UP000007129"/>
    </source>
</evidence>
<dbReference type="CDD" id="cd09276">
    <property type="entry name" value="Rnase_HI_RT_non_LTR"/>
    <property type="match status" value="1"/>
</dbReference>
<feature type="region of interest" description="Disordered" evidence="1">
    <location>
        <begin position="56"/>
        <end position="75"/>
    </location>
</feature>
<dbReference type="VEuPathDB" id="FungiDB:MPH_13900"/>
<name>K2R883_MACPH</name>
<dbReference type="HOGENOM" id="CLU_000680_26_0_1"/>
<dbReference type="PROSITE" id="PS50879">
    <property type="entry name" value="RNASE_H_1"/>
    <property type="match status" value="1"/>
</dbReference>
<dbReference type="Pfam" id="PF00075">
    <property type="entry name" value="RNase_H"/>
    <property type="match status" value="1"/>
</dbReference>
<feature type="region of interest" description="Disordered" evidence="1">
    <location>
        <begin position="412"/>
        <end position="432"/>
    </location>
</feature>
<sequence length="432" mass="48956">MAARAALPVWRTTPVPILHYESEIPPARVLLQQIHKRASLRLRLLDEHHPLAIRVRPGTNAQGLGKKKRGRPFRDQEAQLKVTRVQRMAQLTEECERPMLIPPIYRDGPAKAPQGKEAGVKEFEEKLQADPPGTVQIYSDGSGIDSRTAWSFVVYQNKTRVYTSTGTLSKAEVFDAEIRGATEGLQWVEANMDKLRAPRIALCIDNTSVIQGIDGSTPTSSQMQFEKLKSLLTKLRPISVETRWTPGHMKITGNEEADLLAKAATKAPNAEQGRATVAWMRRKNREERTRELTAWWEKQQTPTYQHLGLRVGNRNPALALSRNVLHRLLAERSGHGDFAEYHERFKHEDAEITCKCGGRKMQWHFIDCRLTAGWKYPANLNRAGRIRTILGPKGWFLFQDLVQKTEVYRSGRNALQSSTPTSREEGEEMATV</sequence>
<dbReference type="InParanoid" id="K2R883"/>
<proteinExistence type="predicted"/>
<dbReference type="EMBL" id="AHHD01000776">
    <property type="protein sequence ID" value="EKG09112.1"/>
    <property type="molecule type" value="Genomic_DNA"/>
</dbReference>
<dbReference type="SUPFAM" id="SSF53098">
    <property type="entry name" value="Ribonuclease H-like"/>
    <property type="match status" value="1"/>
</dbReference>
<accession>K2R883</accession>
<reference evidence="3 4" key="1">
    <citation type="journal article" date="2012" name="BMC Genomics">
        <title>Tools to kill: Genome of one of the most destructive plant pathogenic fungi Macrophomina phaseolina.</title>
        <authorList>
            <person name="Islam M.S."/>
            <person name="Haque M.S."/>
            <person name="Islam M.M."/>
            <person name="Emdad E.M."/>
            <person name="Halim A."/>
            <person name="Hossen Q.M.M."/>
            <person name="Hossain M.Z."/>
            <person name="Ahmed B."/>
            <person name="Rahim S."/>
            <person name="Rahman M.S."/>
            <person name="Alam M.M."/>
            <person name="Hou S."/>
            <person name="Wan X."/>
            <person name="Saito J.A."/>
            <person name="Alam M."/>
        </authorList>
    </citation>
    <scope>NUCLEOTIDE SEQUENCE [LARGE SCALE GENOMIC DNA]</scope>
    <source>
        <strain evidence="3 4">MS6</strain>
    </source>
</reference>
<gene>
    <name evidence="3" type="ORF">MPH_13900</name>
</gene>
<feature type="domain" description="RNase H type-1" evidence="2">
    <location>
        <begin position="131"/>
        <end position="266"/>
    </location>
</feature>
<evidence type="ECO:0000259" key="2">
    <source>
        <dbReference type="PROSITE" id="PS50879"/>
    </source>
</evidence>
<dbReference type="OrthoDB" id="4917326at2759"/>
<protein>
    <recommendedName>
        <fullName evidence="2">RNase H type-1 domain-containing protein</fullName>
    </recommendedName>
</protein>
<dbReference type="GO" id="GO:0004523">
    <property type="term" value="F:RNA-DNA hybrid ribonuclease activity"/>
    <property type="evidence" value="ECO:0007669"/>
    <property type="project" value="InterPro"/>
</dbReference>
<dbReference type="InterPro" id="IPR036397">
    <property type="entry name" value="RNaseH_sf"/>
</dbReference>
<dbReference type="Proteomes" id="UP000007129">
    <property type="component" value="Unassembled WGS sequence"/>
</dbReference>
<evidence type="ECO:0000256" key="1">
    <source>
        <dbReference type="SAM" id="MobiDB-lite"/>
    </source>
</evidence>
<organism evidence="3 4">
    <name type="scientific">Macrophomina phaseolina (strain MS6)</name>
    <name type="common">Charcoal rot fungus</name>
    <dbReference type="NCBI Taxonomy" id="1126212"/>
    <lineage>
        <taxon>Eukaryota</taxon>
        <taxon>Fungi</taxon>
        <taxon>Dikarya</taxon>
        <taxon>Ascomycota</taxon>
        <taxon>Pezizomycotina</taxon>
        <taxon>Dothideomycetes</taxon>
        <taxon>Dothideomycetes incertae sedis</taxon>
        <taxon>Botryosphaeriales</taxon>
        <taxon>Botryosphaeriaceae</taxon>
        <taxon>Macrophomina</taxon>
    </lineage>
</organism>
<dbReference type="InterPro" id="IPR002156">
    <property type="entry name" value="RNaseH_domain"/>
</dbReference>
<comment type="caution">
    <text evidence="3">The sequence shown here is derived from an EMBL/GenBank/DDBJ whole genome shotgun (WGS) entry which is preliminary data.</text>
</comment>